<gene>
    <name evidence="1" type="ordered locus">Echvi_2911</name>
</gene>
<dbReference type="EMBL" id="CP003346">
    <property type="protein sequence ID" value="AGA79149.1"/>
    <property type="molecule type" value="Genomic_DNA"/>
</dbReference>
<evidence type="ECO:0000313" key="1">
    <source>
        <dbReference type="EMBL" id="AGA79149.1"/>
    </source>
</evidence>
<accession>L0FZ07</accession>
<dbReference type="AlphaFoldDB" id="L0FZ07"/>
<sequence length="38" mass="4618">MYKILDGRLNKKQIKLFGGVKEFAQQKFRIIKFWFIIA</sequence>
<name>L0FZ07_ECHVK</name>
<reference evidence="2" key="1">
    <citation type="submission" date="2012-02" db="EMBL/GenBank/DDBJ databases">
        <title>The complete genome of Echinicola vietnamensis DSM 17526.</title>
        <authorList>
            <person name="Lucas S."/>
            <person name="Copeland A."/>
            <person name="Lapidus A."/>
            <person name="Glavina del Rio T."/>
            <person name="Dalin E."/>
            <person name="Tice H."/>
            <person name="Bruce D."/>
            <person name="Goodwin L."/>
            <person name="Pitluck S."/>
            <person name="Peters L."/>
            <person name="Ovchinnikova G."/>
            <person name="Teshima H."/>
            <person name="Kyrpides N."/>
            <person name="Mavromatis K."/>
            <person name="Ivanova N."/>
            <person name="Brettin T."/>
            <person name="Detter J.C."/>
            <person name="Han C."/>
            <person name="Larimer F."/>
            <person name="Land M."/>
            <person name="Hauser L."/>
            <person name="Markowitz V."/>
            <person name="Cheng J.-F."/>
            <person name="Hugenholtz P."/>
            <person name="Woyke T."/>
            <person name="Wu D."/>
            <person name="Brambilla E."/>
            <person name="Klenk H.-P."/>
            <person name="Eisen J.A."/>
        </authorList>
    </citation>
    <scope>NUCLEOTIDE SEQUENCE [LARGE SCALE GENOMIC DNA]</scope>
    <source>
        <strain evidence="2">DSM 17526 / LMG 23754 / KMM 6221</strain>
    </source>
</reference>
<dbReference type="Proteomes" id="UP000010796">
    <property type="component" value="Chromosome"/>
</dbReference>
<dbReference type="KEGG" id="evi:Echvi_2911"/>
<keyword evidence="2" id="KW-1185">Reference proteome</keyword>
<proteinExistence type="predicted"/>
<organism evidence="1 2">
    <name type="scientific">Echinicola vietnamensis (strain DSM 17526 / LMG 23754 / KMM 6221)</name>
    <dbReference type="NCBI Taxonomy" id="926556"/>
    <lineage>
        <taxon>Bacteria</taxon>
        <taxon>Pseudomonadati</taxon>
        <taxon>Bacteroidota</taxon>
        <taxon>Cytophagia</taxon>
        <taxon>Cytophagales</taxon>
        <taxon>Cyclobacteriaceae</taxon>
        <taxon>Echinicola</taxon>
    </lineage>
</organism>
<protein>
    <submittedName>
        <fullName evidence="1">Uncharacterized protein</fullName>
    </submittedName>
</protein>
<dbReference type="STRING" id="926556.Echvi_2911"/>
<dbReference type="HOGENOM" id="CLU_3327271_0_0_10"/>
<evidence type="ECO:0000313" key="2">
    <source>
        <dbReference type="Proteomes" id="UP000010796"/>
    </source>
</evidence>